<reference evidence="7" key="1">
    <citation type="submission" date="2020-06" db="EMBL/GenBank/DDBJ databases">
        <title>WGS assembly of Ceratodon purpureus strain R40.</title>
        <authorList>
            <person name="Carey S.B."/>
            <person name="Jenkins J."/>
            <person name="Shu S."/>
            <person name="Lovell J.T."/>
            <person name="Sreedasyam A."/>
            <person name="Maumus F."/>
            <person name="Tiley G.P."/>
            <person name="Fernandez-Pozo N."/>
            <person name="Barry K."/>
            <person name="Chen C."/>
            <person name="Wang M."/>
            <person name="Lipzen A."/>
            <person name="Daum C."/>
            <person name="Saski C.A."/>
            <person name="Payton A.C."/>
            <person name="Mcbreen J.C."/>
            <person name="Conrad R.E."/>
            <person name="Kollar L.M."/>
            <person name="Olsson S."/>
            <person name="Huttunen S."/>
            <person name="Landis J.B."/>
            <person name="Wickett N.J."/>
            <person name="Johnson M.G."/>
            <person name="Rensing S.A."/>
            <person name="Grimwood J."/>
            <person name="Schmutz J."/>
            <person name="Mcdaniel S.F."/>
        </authorList>
    </citation>
    <scope>NUCLEOTIDE SEQUENCE</scope>
    <source>
        <strain evidence="7">R40</strain>
    </source>
</reference>
<dbReference type="Gene3D" id="3.30.40.10">
    <property type="entry name" value="Zinc/RING finger domain, C3HC4 (zinc finger)"/>
    <property type="match status" value="1"/>
</dbReference>
<feature type="repeat" description="ANK" evidence="3">
    <location>
        <begin position="39"/>
        <end position="72"/>
    </location>
</feature>
<dbReference type="GO" id="GO:0008270">
    <property type="term" value="F:zinc ion binding"/>
    <property type="evidence" value="ECO:0007669"/>
    <property type="project" value="UniProtKB-KW"/>
</dbReference>
<dbReference type="Pfam" id="PF12796">
    <property type="entry name" value="Ank_2"/>
    <property type="match status" value="1"/>
</dbReference>
<feature type="region of interest" description="Disordered" evidence="5">
    <location>
        <begin position="272"/>
        <end position="299"/>
    </location>
</feature>
<dbReference type="InterPro" id="IPR002110">
    <property type="entry name" value="Ankyrin_rpt"/>
</dbReference>
<dbReference type="InterPro" id="IPR050889">
    <property type="entry name" value="Dendritic_Spine_Reg/Scaffold"/>
</dbReference>
<dbReference type="SMART" id="SM00184">
    <property type="entry name" value="RING"/>
    <property type="match status" value="1"/>
</dbReference>
<keyword evidence="4" id="KW-0479">Metal-binding</keyword>
<proteinExistence type="predicted"/>
<evidence type="ECO:0000259" key="6">
    <source>
        <dbReference type="PROSITE" id="PS50089"/>
    </source>
</evidence>
<dbReference type="AlphaFoldDB" id="A0A8T0G9Z8"/>
<keyword evidence="4" id="KW-0863">Zinc-finger</keyword>
<keyword evidence="8" id="KW-1185">Reference proteome</keyword>
<evidence type="ECO:0000256" key="4">
    <source>
        <dbReference type="PROSITE-ProRule" id="PRU00175"/>
    </source>
</evidence>
<sequence>MGNGTSREEQLYQAVQNSNHNAVKALRRDGASLEFLDKEGRTPLILACTRGDLFEMVLMLLNLGANIKAYRPGTYGGYPLHHAAKRGLDKTVLLLLSRGADPLAVNDDSLTPLDMARNRGYVSVVRMIEDRICIFSGVLRELSGPGFLEAIAPQWLTKKIWAVILPTETNPKRTPKYELVIYQGPKVPLPRTIISITKAEVEQPKLSSPDPVIIIMDRNTRSKYKFLAEVGGDKAQLERFYRACKGIPQIAPGASRLPLVPQVILQGLSTLSRPAAQPRTPASDEELPGPSPATPPAIAPAIAPATAHRPAQNPRNRVGISEDAALKMAIEASLRNATLSEETDHPQQVNCCGWSSSNEAGPSRISEFPEEWAEVEVPVPSPEVEREDPASSSPVASSSIASPSAPPIPILYPSQDSLASTSKSEEKESQCVVCWDAPAEGVCIPCGHLAGCMECLSEIKGKGWGCPVCRAAIDQVVRVYAV</sequence>
<feature type="repeat" description="ANK" evidence="3">
    <location>
        <begin position="75"/>
        <end position="107"/>
    </location>
</feature>
<gene>
    <name evidence="7" type="ORF">KC19_12G151400</name>
</gene>
<feature type="compositionally biased region" description="Low complexity" evidence="5">
    <location>
        <begin position="390"/>
        <end position="403"/>
    </location>
</feature>
<dbReference type="Pfam" id="PF13637">
    <property type="entry name" value="Ank_4"/>
    <property type="match status" value="1"/>
</dbReference>
<dbReference type="CDD" id="cd23129">
    <property type="entry name" value="RING-HC_XBAT35-like"/>
    <property type="match status" value="1"/>
</dbReference>
<organism evidence="7 8">
    <name type="scientific">Ceratodon purpureus</name>
    <name type="common">Fire moss</name>
    <name type="synonym">Dicranum purpureum</name>
    <dbReference type="NCBI Taxonomy" id="3225"/>
    <lineage>
        <taxon>Eukaryota</taxon>
        <taxon>Viridiplantae</taxon>
        <taxon>Streptophyta</taxon>
        <taxon>Embryophyta</taxon>
        <taxon>Bryophyta</taxon>
        <taxon>Bryophytina</taxon>
        <taxon>Bryopsida</taxon>
        <taxon>Dicranidae</taxon>
        <taxon>Pseudoditrichales</taxon>
        <taxon>Ditrichaceae</taxon>
        <taxon>Ceratodon</taxon>
    </lineage>
</organism>
<dbReference type="SMART" id="SM00248">
    <property type="entry name" value="ANK"/>
    <property type="match status" value="4"/>
</dbReference>
<dbReference type="PANTHER" id="PTHR24166">
    <property type="entry name" value="ROLLING PEBBLES, ISOFORM B"/>
    <property type="match status" value="1"/>
</dbReference>
<dbReference type="InterPro" id="IPR001841">
    <property type="entry name" value="Znf_RING"/>
</dbReference>
<dbReference type="PROSITE" id="PS50089">
    <property type="entry name" value="ZF_RING_2"/>
    <property type="match status" value="1"/>
</dbReference>
<dbReference type="InterPro" id="IPR036770">
    <property type="entry name" value="Ankyrin_rpt-contain_sf"/>
</dbReference>
<dbReference type="Gene3D" id="1.25.40.20">
    <property type="entry name" value="Ankyrin repeat-containing domain"/>
    <property type="match status" value="1"/>
</dbReference>
<evidence type="ECO:0000313" key="7">
    <source>
        <dbReference type="EMBL" id="KAG0555194.1"/>
    </source>
</evidence>
<keyword evidence="1" id="KW-0677">Repeat</keyword>
<evidence type="ECO:0000256" key="3">
    <source>
        <dbReference type="PROSITE-ProRule" id="PRU00023"/>
    </source>
</evidence>
<evidence type="ECO:0000256" key="1">
    <source>
        <dbReference type="ARBA" id="ARBA00022737"/>
    </source>
</evidence>
<evidence type="ECO:0000256" key="5">
    <source>
        <dbReference type="SAM" id="MobiDB-lite"/>
    </source>
</evidence>
<dbReference type="Pfam" id="PF13920">
    <property type="entry name" value="zf-C3HC4_3"/>
    <property type="match status" value="1"/>
</dbReference>
<dbReference type="InterPro" id="IPR013083">
    <property type="entry name" value="Znf_RING/FYVE/PHD"/>
</dbReference>
<dbReference type="EMBL" id="CM026433">
    <property type="protein sequence ID" value="KAG0555194.1"/>
    <property type="molecule type" value="Genomic_DNA"/>
</dbReference>
<feature type="compositionally biased region" description="Polar residues" evidence="5">
    <location>
        <begin position="339"/>
        <end position="360"/>
    </location>
</feature>
<name>A0A8T0G9Z8_CERPU</name>
<dbReference type="PANTHER" id="PTHR24166:SF45">
    <property type="entry name" value="E3 UBIQUITIN-PROTEIN LIGASE XBAT35"/>
    <property type="match status" value="1"/>
</dbReference>
<keyword evidence="2 3" id="KW-0040">ANK repeat</keyword>
<evidence type="ECO:0000313" key="8">
    <source>
        <dbReference type="Proteomes" id="UP000822688"/>
    </source>
</evidence>
<feature type="region of interest" description="Disordered" evidence="5">
    <location>
        <begin position="339"/>
        <end position="419"/>
    </location>
</feature>
<evidence type="ECO:0000256" key="2">
    <source>
        <dbReference type="ARBA" id="ARBA00023043"/>
    </source>
</evidence>
<keyword evidence="4" id="KW-0862">Zinc</keyword>
<dbReference type="SUPFAM" id="SSF48403">
    <property type="entry name" value="Ankyrin repeat"/>
    <property type="match status" value="1"/>
</dbReference>
<dbReference type="SUPFAM" id="SSF57850">
    <property type="entry name" value="RING/U-box"/>
    <property type="match status" value="1"/>
</dbReference>
<comment type="caution">
    <text evidence="7">The sequence shown here is derived from an EMBL/GenBank/DDBJ whole genome shotgun (WGS) entry which is preliminary data.</text>
</comment>
<dbReference type="PROSITE" id="PS50088">
    <property type="entry name" value="ANK_REPEAT"/>
    <property type="match status" value="2"/>
</dbReference>
<protein>
    <recommendedName>
        <fullName evidence="6">RING-type domain-containing protein</fullName>
    </recommendedName>
</protein>
<feature type="domain" description="RING-type" evidence="6">
    <location>
        <begin position="431"/>
        <end position="470"/>
    </location>
</feature>
<feature type="compositionally biased region" description="Pro residues" evidence="5">
    <location>
        <begin position="289"/>
        <end position="298"/>
    </location>
</feature>
<dbReference type="Proteomes" id="UP000822688">
    <property type="component" value="Chromosome 12"/>
</dbReference>
<accession>A0A8T0G9Z8</accession>
<dbReference type="PROSITE" id="PS50297">
    <property type="entry name" value="ANK_REP_REGION"/>
    <property type="match status" value="2"/>
</dbReference>